<gene>
    <name evidence="3" type="ORF">FB468_0390</name>
</gene>
<dbReference type="PANTHER" id="PTHR34580:SF3">
    <property type="entry name" value="PROTEIN PAFB"/>
    <property type="match status" value="1"/>
</dbReference>
<comment type="caution">
    <text evidence="3">The sequence shown here is derived from an EMBL/GenBank/DDBJ whole genome shotgun (WGS) entry which is preliminary data.</text>
</comment>
<proteinExistence type="predicted"/>
<evidence type="ECO:0000313" key="3">
    <source>
        <dbReference type="EMBL" id="TQL42398.1"/>
    </source>
</evidence>
<keyword evidence="3" id="KW-0647">Proteasome</keyword>
<name>A0A542Y2U1_9MICO</name>
<dbReference type="Pfam" id="PF19187">
    <property type="entry name" value="HTH_PafC"/>
    <property type="match status" value="1"/>
</dbReference>
<dbReference type="PANTHER" id="PTHR34580">
    <property type="match status" value="1"/>
</dbReference>
<keyword evidence="4" id="KW-1185">Reference proteome</keyword>
<reference evidence="3 4" key="1">
    <citation type="submission" date="2019-06" db="EMBL/GenBank/DDBJ databases">
        <title>Sequencing the genomes of 1000 actinobacteria strains.</title>
        <authorList>
            <person name="Klenk H.-P."/>
        </authorList>
    </citation>
    <scope>NUCLEOTIDE SEQUENCE [LARGE SCALE GENOMIC DNA]</scope>
    <source>
        <strain evidence="3 4">DSM 8803</strain>
    </source>
</reference>
<dbReference type="PROSITE" id="PS52050">
    <property type="entry name" value="WYL"/>
    <property type="match status" value="1"/>
</dbReference>
<evidence type="ECO:0000259" key="1">
    <source>
        <dbReference type="Pfam" id="PF13280"/>
    </source>
</evidence>
<dbReference type="OrthoDB" id="3171994at2"/>
<dbReference type="AlphaFoldDB" id="A0A542Y2U1"/>
<dbReference type="EMBL" id="VFON01000001">
    <property type="protein sequence ID" value="TQL42398.1"/>
    <property type="molecule type" value="Genomic_DNA"/>
</dbReference>
<dbReference type="PIRSF" id="PIRSF016838">
    <property type="entry name" value="PafC"/>
    <property type="match status" value="1"/>
</dbReference>
<sequence length="324" mass="34179">MAKSLLASDRVLLLLALVPYLREHGPTPIAELGRTFDVEPRVLRRLISFLGTAGIPGETLSYQHNDLFDIDWDEFEERDTVSLTHTVAIDETPRFTGAETAALLAGLAALRPLLNESDAIVASALGERLGSVMGATTVPSVAVSQADSEGGLSLLVGAIERGQAVRFRYLDAAGNESERTVRPEALDEREGVWYLHGFNVERGAARTFSVAQMSGIEEVAGEAAGAAGGTGAVGAAEPRVGTEILAIVPLRLLPAIRGFAPEEVAKPERAVPAGCTLVRFEAWHAGAAVRLAQHGPGEIEIVSPPAARAAVSEWAEAALFAYGE</sequence>
<evidence type="ECO:0000259" key="2">
    <source>
        <dbReference type="Pfam" id="PF19187"/>
    </source>
</evidence>
<dbReference type="InterPro" id="IPR028349">
    <property type="entry name" value="PafC-like"/>
</dbReference>
<dbReference type="InterPro" id="IPR026881">
    <property type="entry name" value="WYL_dom"/>
</dbReference>
<organism evidence="3 4">
    <name type="scientific">Leucobacter komagatae</name>
    <dbReference type="NCBI Taxonomy" id="55969"/>
    <lineage>
        <taxon>Bacteria</taxon>
        <taxon>Bacillati</taxon>
        <taxon>Actinomycetota</taxon>
        <taxon>Actinomycetes</taxon>
        <taxon>Micrococcales</taxon>
        <taxon>Microbacteriaceae</taxon>
        <taxon>Leucobacter</taxon>
    </lineage>
</organism>
<dbReference type="GO" id="GO:0000502">
    <property type="term" value="C:proteasome complex"/>
    <property type="evidence" value="ECO:0007669"/>
    <property type="project" value="UniProtKB-KW"/>
</dbReference>
<protein>
    <submittedName>
        <fullName evidence="3">Proteasome accessory factor C</fullName>
    </submittedName>
</protein>
<dbReference type="RefSeq" id="WP_141885859.1">
    <property type="nucleotide sequence ID" value="NZ_BAAAUY010000007.1"/>
</dbReference>
<dbReference type="Proteomes" id="UP000319094">
    <property type="component" value="Unassembled WGS sequence"/>
</dbReference>
<feature type="domain" description="PafC HTH" evidence="2">
    <location>
        <begin position="9"/>
        <end position="129"/>
    </location>
</feature>
<dbReference type="Pfam" id="PF13280">
    <property type="entry name" value="WYL"/>
    <property type="match status" value="1"/>
</dbReference>
<dbReference type="InterPro" id="IPR051534">
    <property type="entry name" value="CBASS_pafABC_assoc_protein"/>
</dbReference>
<accession>A0A542Y2U1</accession>
<dbReference type="InterPro" id="IPR043839">
    <property type="entry name" value="PafC_HTH"/>
</dbReference>
<evidence type="ECO:0000313" key="4">
    <source>
        <dbReference type="Proteomes" id="UP000319094"/>
    </source>
</evidence>
<feature type="domain" description="WYL" evidence="1">
    <location>
        <begin position="152"/>
        <end position="217"/>
    </location>
</feature>